<keyword evidence="5" id="KW-0235">DNA replication</keyword>
<dbReference type="InterPro" id="IPR008921">
    <property type="entry name" value="DNA_pol3_clamp-load_cplx_C"/>
</dbReference>
<gene>
    <name evidence="12" type="primary">holA</name>
    <name evidence="12" type="ORF">HM1_2426</name>
</gene>
<evidence type="ECO:0000313" key="13">
    <source>
        <dbReference type="Proteomes" id="UP000008550"/>
    </source>
</evidence>
<feature type="compositionally biased region" description="Low complexity" evidence="9">
    <location>
        <begin position="89"/>
        <end position="99"/>
    </location>
</feature>
<dbReference type="eggNOG" id="COG1466">
    <property type="taxonomic scope" value="Bacteria"/>
</dbReference>
<dbReference type="InterPro" id="IPR027417">
    <property type="entry name" value="P-loop_NTPase"/>
</dbReference>
<dbReference type="Gene3D" id="3.40.50.300">
    <property type="entry name" value="P-loop containing nucleotide triphosphate hydrolases"/>
    <property type="match status" value="1"/>
</dbReference>
<feature type="region of interest" description="Disordered" evidence="9">
    <location>
        <begin position="89"/>
        <end position="110"/>
    </location>
</feature>
<evidence type="ECO:0000256" key="9">
    <source>
        <dbReference type="SAM" id="MobiDB-lite"/>
    </source>
</evidence>
<feature type="domain" description="DNA polymerase III delta subunit-like C-terminal" evidence="11">
    <location>
        <begin position="236"/>
        <end position="355"/>
    </location>
</feature>
<feature type="domain" description="DNA polymerase III delta N-terminal" evidence="10">
    <location>
        <begin position="19"/>
        <end position="90"/>
    </location>
</feature>
<keyword evidence="3" id="KW-0808">Transferase</keyword>
<dbReference type="OrthoDB" id="9775929at2"/>
<organism evidence="12 13">
    <name type="scientific">Heliobacterium modesticaldum (strain ATCC 51547 / Ice1)</name>
    <dbReference type="NCBI Taxonomy" id="498761"/>
    <lineage>
        <taxon>Bacteria</taxon>
        <taxon>Bacillati</taxon>
        <taxon>Bacillota</taxon>
        <taxon>Clostridia</taxon>
        <taxon>Eubacteriales</taxon>
        <taxon>Heliobacteriaceae</taxon>
        <taxon>Heliomicrobium</taxon>
    </lineage>
</organism>
<dbReference type="InterPro" id="IPR048466">
    <property type="entry name" value="DNA_pol3_delta-like_C"/>
</dbReference>
<dbReference type="Gene3D" id="1.10.8.60">
    <property type="match status" value="1"/>
</dbReference>
<dbReference type="HOGENOM" id="CLU_044694_2_2_9"/>
<evidence type="ECO:0000256" key="8">
    <source>
        <dbReference type="ARBA" id="ARBA00049244"/>
    </source>
</evidence>
<dbReference type="InterPro" id="IPR010372">
    <property type="entry name" value="DNA_pol3_delta_N"/>
</dbReference>
<comment type="catalytic activity">
    <reaction evidence="8">
        <text>DNA(n) + a 2'-deoxyribonucleoside 5'-triphosphate = DNA(n+1) + diphosphate</text>
        <dbReference type="Rhea" id="RHEA:22508"/>
        <dbReference type="Rhea" id="RHEA-COMP:17339"/>
        <dbReference type="Rhea" id="RHEA-COMP:17340"/>
        <dbReference type="ChEBI" id="CHEBI:33019"/>
        <dbReference type="ChEBI" id="CHEBI:61560"/>
        <dbReference type="ChEBI" id="CHEBI:173112"/>
        <dbReference type="EC" id="2.7.7.7"/>
    </reaction>
</comment>
<dbReference type="KEGG" id="hmo:HM1_2426"/>
<dbReference type="GO" id="GO:0003677">
    <property type="term" value="F:DNA binding"/>
    <property type="evidence" value="ECO:0007669"/>
    <property type="project" value="InterPro"/>
</dbReference>
<dbReference type="InterPro" id="IPR005790">
    <property type="entry name" value="DNA_polIII_delta"/>
</dbReference>
<dbReference type="GO" id="GO:0009360">
    <property type="term" value="C:DNA polymerase III complex"/>
    <property type="evidence" value="ECO:0007669"/>
    <property type="project" value="InterPro"/>
</dbReference>
<dbReference type="RefSeq" id="WP_012283473.1">
    <property type="nucleotide sequence ID" value="NC_010337.2"/>
</dbReference>
<evidence type="ECO:0000259" key="10">
    <source>
        <dbReference type="Pfam" id="PF06144"/>
    </source>
</evidence>
<dbReference type="Pfam" id="PF21694">
    <property type="entry name" value="DNA_pol3_delta_C"/>
    <property type="match status" value="1"/>
</dbReference>
<comment type="similarity">
    <text evidence="7">Belongs to the DNA polymerase HolA subunit family.</text>
</comment>
<dbReference type="PANTHER" id="PTHR34388:SF1">
    <property type="entry name" value="DNA POLYMERASE III SUBUNIT DELTA"/>
    <property type="match status" value="1"/>
</dbReference>
<evidence type="ECO:0000256" key="1">
    <source>
        <dbReference type="ARBA" id="ARBA00012417"/>
    </source>
</evidence>
<dbReference type="NCBIfam" id="TIGR01128">
    <property type="entry name" value="holA"/>
    <property type="match status" value="1"/>
</dbReference>
<dbReference type="SUPFAM" id="SSF48019">
    <property type="entry name" value="post-AAA+ oligomerization domain-like"/>
    <property type="match status" value="1"/>
</dbReference>
<keyword evidence="6" id="KW-0239">DNA-directed DNA polymerase</keyword>
<evidence type="ECO:0000256" key="5">
    <source>
        <dbReference type="ARBA" id="ARBA00022705"/>
    </source>
</evidence>
<dbReference type="Proteomes" id="UP000008550">
    <property type="component" value="Chromosome"/>
</dbReference>
<keyword evidence="13" id="KW-1185">Reference proteome</keyword>
<dbReference type="PANTHER" id="PTHR34388">
    <property type="entry name" value="DNA POLYMERASE III SUBUNIT DELTA"/>
    <property type="match status" value="1"/>
</dbReference>
<name>B0TAC6_HELMI</name>
<dbReference type="Gene3D" id="1.20.272.10">
    <property type="match status" value="1"/>
</dbReference>
<dbReference type="EC" id="2.7.7.7" evidence="1"/>
<dbReference type="GO" id="GO:0003887">
    <property type="term" value="F:DNA-directed DNA polymerase activity"/>
    <property type="evidence" value="ECO:0007669"/>
    <property type="project" value="UniProtKB-KW"/>
</dbReference>
<keyword evidence="4" id="KW-0548">Nucleotidyltransferase</keyword>
<dbReference type="STRING" id="498761.HM1_2426"/>
<evidence type="ECO:0000256" key="7">
    <source>
        <dbReference type="ARBA" id="ARBA00034754"/>
    </source>
</evidence>
<dbReference type="Pfam" id="PF06144">
    <property type="entry name" value="DNA_pol3_delta"/>
    <property type="match status" value="1"/>
</dbReference>
<reference evidence="12 13" key="1">
    <citation type="journal article" date="2008" name="J. Bacteriol.">
        <title>The genome of Heliobacterium modesticaldum, a phototrophic representative of the Firmicutes containing the simplest photosynthetic apparatus.</title>
        <authorList>
            <person name="Sattley W.M."/>
            <person name="Madigan M.T."/>
            <person name="Swingley W.D."/>
            <person name="Cheung P.C."/>
            <person name="Clocksin K.M."/>
            <person name="Conrad A.L."/>
            <person name="Dejesa L.C."/>
            <person name="Honchak B.M."/>
            <person name="Jung D.O."/>
            <person name="Karbach L.E."/>
            <person name="Kurdoglu A."/>
            <person name="Lahiri S."/>
            <person name="Mastrian S.D."/>
            <person name="Page L.E."/>
            <person name="Taylor H.L."/>
            <person name="Wang Z.T."/>
            <person name="Raymond J."/>
            <person name="Chen M."/>
            <person name="Blankenship R.E."/>
            <person name="Touchman J.W."/>
        </authorList>
    </citation>
    <scope>NUCLEOTIDE SEQUENCE [LARGE SCALE GENOMIC DNA]</scope>
    <source>
        <strain evidence="13">ATCC 51547 / Ice1</strain>
    </source>
</reference>
<evidence type="ECO:0000256" key="4">
    <source>
        <dbReference type="ARBA" id="ARBA00022695"/>
    </source>
</evidence>
<accession>B0TAC6</accession>
<dbReference type="SUPFAM" id="SSF52540">
    <property type="entry name" value="P-loop containing nucleoside triphosphate hydrolases"/>
    <property type="match status" value="1"/>
</dbReference>
<evidence type="ECO:0000256" key="2">
    <source>
        <dbReference type="ARBA" id="ARBA00017703"/>
    </source>
</evidence>
<evidence type="ECO:0000256" key="3">
    <source>
        <dbReference type="ARBA" id="ARBA00022679"/>
    </source>
</evidence>
<evidence type="ECO:0000259" key="11">
    <source>
        <dbReference type="Pfam" id="PF21694"/>
    </source>
</evidence>
<dbReference type="EMBL" id="CP000930">
    <property type="protein sequence ID" value="ABZ84976.1"/>
    <property type="molecule type" value="Genomic_DNA"/>
</dbReference>
<dbReference type="AlphaFoldDB" id="B0TAC6"/>
<sequence>MDYAGMKATLQRNVYAPVYLIYGDEPYLMSEILEELMARFAGQPGGEFNMDRLEGDVTAEMIAEAAQTPPFMAERRLVIVRDTPLLRAARGSDGADGEGASSGKGKGASRFKTMEPEAPLLQYLADPSRTTCLVFFSPSGVDKRKRLYKAIEKAGHAVEIKKLSESDLRNWAAQQAKAMKLPFEAEALNLLIDRAGDDLGRLVLELEKLRNFLGEPSPTRRVTPERVRRLVPATPEDNVFAIADALGDGQVDNALRITCDLVRNGQHPIRLLFLIIRHVRQLLHIKELTASGLRKTDWAREMKLPAGVVRKLESQADRFPREELRRLYHRLTAADVAIKTGAGEARQTLELCLLAFAGEGIQSNKRA</sequence>
<evidence type="ECO:0000256" key="6">
    <source>
        <dbReference type="ARBA" id="ARBA00022932"/>
    </source>
</evidence>
<proteinExistence type="inferred from homology"/>
<evidence type="ECO:0000313" key="12">
    <source>
        <dbReference type="EMBL" id="ABZ84976.1"/>
    </source>
</evidence>
<protein>
    <recommendedName>
        <fullName evidence="2">DNA polymerase III subunit delta</fullName>
        <ecNumber evidence="1">2.7.7.7</ecNumber>
    </recommendedName>
</protein>
<dbReference type="GO" id="GO:0006261">
    <property type="term" value="P:DNA-templated DNA replication"/>
    <property type="evidence" value="ECO:0007669"/>
    <property type="project" value="TreeGrafter"/>
</dbReference>